<evidence type="ECO:0000256" key="1">
    <source>
        <dbReference type="ARBA" id="ARBA00022741"/>
    </source>
</evidence>
<keyword evidence="3" id="KW-0347">Helicase</keyword>
<dbReference type="Proteomes" id="UP001165082">
    <property type="component" value="Unassembled WGS sequence"/>
</dbReference>
<dbReference type="GO" id="GO:0005524">
    <property type="term" value="F:ATP binding"/>
    <property type="evidence" value="ECO:0007669"/>
    <property type="project" value="UniProtKB-KW"/>
</dbReference>
<organism evidence="6 7">
    <name type="scientific">Triparma retinervis</name>
    <dbReference type="NCBI Taxonomy" id="2557542"/>
    <lineage>
        <taxon>Eukaryota</taxon>
        <taxon>Sar</taxon>
        <taxon>Stramenopiles</taxon>
        <taxon>Ochrophyta</taxon>
        <taxon>Bolidophyceae</taxon>
        <taxon>Parmales</taxon>
        <taxon>Triparmaceae</taxon>
        <taxon>Triparma</taxon>
    </lineage>
</organism>
<dbReference type="InterPro" id="IPR001650">
    <property type="entry name" value="Helicase_C-like"/>
</dbReference>
<dbReference type="Pfam" id="PF00271">
    <property type="entry name" value="Helicase_C"/>
    <property type="match status" value="1"/>
</dbReference>
<dbReference type="PANTHER" id="PTHR47960">
    <property type="entry name" value="DEAD-BOX ATP-DEPENDENT RNA HELICASE 50"/>
    <property type="match status" value="1"/>
</dbReference>
<evidence type="ECO:0000256" key="3">
    <source>
        <dbReference type="ARBA" id="ARBA00022806"/>
    </source>
</evidence>
<sequence length="186" mass="20211">TVKEEFGPGDTEVITGPGLHRAPMGVKEFVVEASVGEKEVKVEDALRDGKCPRTLVFCNTVEGVRRVTNHLKRRDRGGKVWNVVAYHGGMTQDARDRSMGSFCVGRPGVDGVMVATDRAARGVDFGGRHVGHVVIYEFPKTTAEYCALLYLFVAVSIQPPDDATRLSSLLSSPSIHSTRLQSSRAP</sequence>
<name>A0A9W7E7X4_9STRA</name>
<dbReference type="InterPro" id="IPR027417">
    <property type="entry name" value="P-loop_NTPase"/>
</dbReference>
<dbReference type="SUPFAM" id="SSF52540">
    <property type="entry name" value="P-loop containing nucleoside triphosphate hydrolases"/>
    <property type="match status" value="1"/>
</dbReference>
<dbReference type="EMBL" id="BRXZ01002743">
    <property type="protein sequence ID" value="GMH69272.1"/>
    <property type="molecule type" value="Genomic_DNA"/>
</dbReference>
<comment type="caution">
    <text evidence="6">The sequence shown here is derived from an EMBL/GenBank/DDBJ whole genome shotgun (WGS) entry which is preliminary data.</text>
</comment>
<dbReference type="Gene3D" id="3.40.50.300">
    <property type="entry name" value="P-loop containing nucleotide triphosphate hydrolases"/>
    <property type="match status" value="1"/>
</dbReference>
<dbReference type="GO" id="GO:0016787">
    <property type="term" value="F:hydrolase activity"/>
    <property type="evidence" value="ECO:0007669"/>
    <property type="project" value="UniProtKB-KW"/>
</dbReference>
<proteinExistence type="predicted"/>
<dbReference type="AlphaFoldDB" id="A0A9W7E7X4"/>
<evidence type="ECO:0000313" key="7">
    <source>
        <dbReference type="Proteomes" id="UP001165082"/>
    </source>
</evidence>
<feature type="non-terminal residue" evidence="6">
    <location>
        <position position="1"/>
    </location>
</feature>
<evidence type="ECO:0000256" key="4">
    <source>
        <dbReference type="ARBA" id="ARBA00022840"/>
    </source>
</evidence>
<keyword evidence="4" id="KW-0067">ATP-binding</keyword>
<dbReference type="PROSITE" id="PS51194">
    <property type="entry name" value="HELICASE_CTER"/>
    <property type="match status" value="1"/>
</dbReference>
<evidence type="ECO:0000259" key="5">
    <source>
        <dbReference type="PROSITE" id="PS51194"/>
    </source>
</evidence>
<evidence type="ECO:0000256" key="2">
    <source>
        <dbReference type="ARBA" id="ARBA00022801"/>
    </source>
</evidence>
<reference evidence="6" key="1">
    <citation type="submission" date="2022-07" db="EMBL/GenBank/DDBJ databases">
        <title>Genome analysis of Parmales, a sister group of diatoms, reveals the evolutionary specialization of diatoms from phago-mixotrophs to photoautotrophs.</title>
        <authorList>
            <person name="Ban H."/>
            <person name="Sato S."/>
            <person name="Yoshikawa S."/>
            <person name="Kazumasa Y."/>
            <person name="Nakamura Y."/>
            <person name="Ichinomiya M."/>
            <person name="Saitoh K."/>
            <person name="Sato N."/>
            <person name="Blanc-Mathieu R."/>
            <person name="Endo H."/>
            <person name="Kuwata A."/>
            <person name="Ogata H."/>
        </authorList>
    </citation>
    <scope>NUCLEOTIDE SEQUENCE</scope>
</reference>
<protein>
    <recommendedName>
        <fullName evidence="5">Helicase C-terminal domain-containing protein</fullName>
    </recommendedName>
</protein>
<keyword evidence="2" id="KW-0378">Hydrolase</keyword>
<accession>A0A9W7E7X4</accession>
<keyword evidence="7" id="KW-1185">Reference proteome</keyword>
<keyword evidence="1" id="KW-0547">Nucleotide-binding</keyword>
<gene>
    <name evidence="6" type="ORF">TrRE_jg13082</name>
</gene>
<feature type="domain" description="Helicase C-terminal" evidence="5">
    <location>
        <begin position="41"/>
        <end position="186"/>
    </location>
</feature>
<dbReference type="OrthoDB" id="10256233at2759"/>
<evidence type="ECO:0000313" key="6">
    <source>
        <dbReference type="EMBL" id="GMH69272.1"/>
    </source>
</evidence>
<dbReference type="GO" id="GO:0004386">
    <property type="term" value="F:helicase activity"/>
    <property type="evidence" value="ECO:0007669"/>
    <property type="project" value="UniProtKB-KW"/>
</dbReference>